<evidence type="ECO:0000256" key="1">
    <source>
        <dbReference type="ARBA" id="ARBA00004196"/>
    </source>
</evidence>
<evidence type="ECO:0000256" key="4">
    <source>
        <dbReference type="ARBA" id="ARBA00022729"/>
    </source>
</evidence>
<dbReference type="STRING" id="1094508.Tsac_2088"/>
<comment type="subcellular location">
    <subcellularLocation>
        <location evidence="1">Cell envelope</location>
    </subcellularLocation>
</comment>
<evidence type="ECO:0000256" key="2">
    <source>
        <dbReference type="ARBA" id="ARBA00008520"/>
    </source>
</evidence>
<dbReference type="KEGG" id="tsh:Tsac_2088"/>
<dbReference type="eggNOG" id="COG1653">
    <property type="taxonomic scope" value="Bacteria"/>
</dbReference>
<evidence type="ECO:0000313" key="6">
    <source>
        <dbReference type="EMBL" id="AFK87092.1"/>
    </source>
</evidence>
<dbReference type="SUPFAM" id="SSF53850">
    <property type="entry name" value="Periplasmic binding protein-like II"/>
    <property type="match status" value="1"/>
</dbReference>
<dbReference type="PROSITE" id="PS51257">
    <property type="entry name" value="PROKAR_LIPOPROTEIN"/>
    <property type="match status" value="1"/>
</dbReference>
<dbReference type="Gene3D" id="3.40.190.10">
    <property type="entry name" value="Periplasmic binding protein-like II"/>
    <property type="match status" value="2"/>
</dbReference>
<organism evidence="6 7">
    <name type="scientific">Thermoanaerobacterium saccharolyticum (strain DSM 8691 / JW/SL-YS485)</name>
    <dbReference type="NCBI Taxonomy" id="1094508"/>
    <lineage>
        <taxon>Bacteria</taxon>
        <taxon>Bacillati</taxon>
        <taxon>Bacillota</taxon>
        <taxon>Clostridia</taxon>
        <taxon>Thermoanaerobacterales</taxon>
        <taxon>Thermoanaerobacteraceae</taxon>
        <taxon>Thermoanaerobacterium</taxon>
    </lineage>
</organism>
<evidence type="ECO:0000256" key="5">
    <source>
        <dbReference type="SAM" id="SignalP"/>
    </source>
</evidence>
<gene>
    <name evidence="6" type="ordered locus">Tsac_2088</name>
</gene>
<dbReference type="CDD" id="cd14748">
    <property type="entry name" value="PBP2_UgpB"/>
    <property type="match status" value="1"/>
</dbReference>
<name>I3VX47_THESW</name>
<feature type="chain" id="PRO_5003681633" evidence="5">
    <location>
        <begin position="25"/>
        <end position="457"/>
    </location>
</feature>
<dbReference type="Pfam" id="PF13416">
    <property type="entry name" value="SBP_bac_8"/>
    <property type="match status" value="1"/>
</dbReference>
<dbReference type="RefSeq" id="WP_014758934.1">
    <property type="nucleotide sequence ID" value="NC_017992.1"/>
</dbReference>
<dbReference type="PANTHER" id="PTHR43649:SF31">
    <property type="entry name" value="SN-GLYCEROL-3-PHOSPHATE-BINDING PERIPLASMIC PROTEIN UGPB"/>
    <property type="match status" value="1"/>
</dbReference>
<keyword evidence="7" id="KW-1185">Reference proteome</keyword>
<dbReference type="Proteomes" id="UP000006178">
    <property type="component" value="Chromosome"/>
</dbReference>
<keyword evidence="4 5" id="KW-0732">Signal</keyword>
<dbReference type="EMBL" id="CP003184">
    <property type="protein sequence ID" value="AFK87092.1"/>
    <property type="molecule type" value="Genomic_DNA"/>
</dbReference>
<sequence>MKRMKKILSIALIGSVLFSSTACSNDIKPSAVSNTQQNKDKVIELTFWHSMGGKGGEAINKMVDDFNKTHPNIKVTAQYQGTYDDALNKLKASEQSKSGPDIMQVYDIGTKFMIDSGWTTPVQEFIDEDKFDTSKLEPNLLSYYTVNGKLYSMPFNSSTPILYYNKNAFKEAGLDPNNPPNNFNEIEEYGKRLVKKDASGKVTQYGYSMAIYGWFFEQFMAKQGALYANNGNGRDKEATAVVFNNDAGLNIINWWKKLVDEGIAGNFGRKTDDTKNAFIAGRTAMIIESTASLKSILDGVGNKFEVGTAYLPALNDSKDGGVIIGGASLWILNNKPKEYQKAAWEFVKFMVSPEEQVFWNENTGYFPVTKEAYDLPEMSVHLEKYPQFKTAIEQLHSTPINRATQGALIGVFPEARQIIEQNIEKVLNNQVTPKQALDDAEKNINSALENYNKTSNR</sequence>
<dbReference type="PANTHER" id="PTHR43649">
    <property type="entry name" value="ARABINOSE-BINDING PROTEIN-RELATED"/>
    <property type="match status" value="1"/>
</dbReference>
<evidence type="ECO:0000256" key="3">
    <source>
        <dbReference type="ARBA" id="ARBA00022448"/>
    </source>
</evidence>
<dbReference type="InterPro" id="IPR006059">
    <property type="entry name" value="SBP"/>
</dbReference>
<dbReference type="GO" id="GO:0030313">
    <property type="term" value="C:cell envelope"/>
    <property type="evidence" value="ECO:0007669"/>
    <property type="project" value="UniProtKB-SubCell"/>
</dbReference>
<keyword evidence="3" id="KW-0813">Transport</keyword>
<protein>
    <submittedName>
        <fullName evidence="6">Extracellular solute-binding protein family 1</fullName>
    </submittedName>
</protein>
<dbReference type="PATRIC" id="fig|1094508.3.peg.2115"/>
<dbReference type="AlphaFoldDB" id="I3VX47"/>
<evidence type="ECO:0000313" key="7">
    <source>
        <dbReference type="Proteomes" id="UP000006178"/>
    </source>
</evidence>
<proteinExistence type="inferred from homology"/>
<dbReference type="InterPro" id="IPR050490">
    <property type="entry name" value="Bact_solute-bd_prot1"/>
</dbReference>
<accession>I3VX47</accession>
<reference evidence="6 7" key="1">
    <citation type="journal article" date="2014" name="Appl. Environ. Microbiol.">
        <title>Profile of Secreted Hydrolases, Associated Proteins, and SlpA in Thermoanaerobacterium saccharolyticum during the Degradation of Hemicellulose.</title>
        <authorList>
            <person name="Currie D.H."/>
            <person name="Guss A.M."/>
            <person name="Herring C.D."/>
            <person name="Giannone R.J."/>
            <person name="Johnson C.M."/>
            <person name="Lankford P.K."/>
            <person name="Brown S.D."/>
            <person name="Hettich R.L."/>
            <person name="Lynd L.R."/>
        </authorList>
    </citation>
    <scope>NUCLEOTIDE SEQUENCE [LARGE SCALE GENOMIC DNA]</scope>
    <source>
        <strain evidence="7">DSM 8691 / JW/SL-YS485</strain>
    </source>
</reference>
<comment type="similarity">
    <text evidence="2">Belongs to the bacterial solute-binding protein 1 family.</text>
</comment>
<dbReference type="BioCyc" id="TSAC1094508:GLMA-2118-MONOMER"/>
<feature type="signal peptide" evidence="5">
    <location>
        <begin position="1"/>
        <end position="24"/>
    </location>
</feature>